<reference evidence="2" key="1">
    <citation type="journal article" date="2012" name="Nature">
        <title>The oyster genome reveals stress adaptation and complexity of shell formation.</title>
        <authorList>
            <person name="Zhang G."/>
            <person name="Fang X."/>
            <person name="Guo X."/>
            <person name="Li L."/>
            <person name="Luo R."/>
            <person name="Xu F."/>
            <person name="Yang P."/>
            <person name="Zhang L."/>
            <person name="Wang X."/>
            <person name="Qi H."/>
            <person name="Xiong Z."/>
            <person name="Que H."/>
            <person name="Xie Y."/>
            <person name="Holland P.W."/>
            <person name="Paps J."/>
            <person name="Zhu Y."/>
            <person name="Wu F."/>
            <person name="Chen Y."/>
            <person name="Wang J."/>
            <person name="Peng C."/>
            <person name="Meng J."/>
            <person name="Yang L."/>
            <person name="Liu J."/>
            <person name="Wen B."/>
            <person name="Zhang N."/>
            <person name="Huang Z."/>
            <person name="Zhu Q."/>
            <person name="Feng Y."/>
            <person name="Mount A."/>
            <person name="Hedgecock D."/>
            <person name="Xu Z."/>
            <person name="Liu Y."/>
            <person name="Domazet-Loso T."/>
            <person name="Du Y."/>
            <person name="Sun X."/>
            <person name="Zhang S."/>
            <person name="Liu B."/>
            <person name="Cheng P."/>
            <person name="Jiang X."/>
            <person name="Li J."/>
            <person name="Fan D."/>
            <person name="Wang W."/>
            <person name="Fu W."/>
            <person name="Wang T."/>
            <person name="Wang B."/>
            <person name="Zhang J."/>
            <person name="Peng Z."/>
            <person name="Li Y."/>
            <person name="Li N."/>
            <person name="Wang J."/>
            <person name="Chen M."/>
            <person name="He Y."/>
            <person name="Tan F."/>
            <person name="Song X."/>
            <person name="Zheng Q."/>
            <person name="Huang R."/>
            <person name="Yang H."/>
            <person name="Du X."/>
            <person name="Chen L."/>
            <person name="Yang M."/>
            <person name="Gaffney P.M."/>
            <person name="Wang S."/>
            <person name="Luo L."/>
            <person name="She Z."/>
            <person name="Ming Y."/>
            <person name="Huang W."/>
            <person name="Zhang S."/>
            <person name="Huang B."/>
            <person name="Zhang Y."/>
            <person name="Qu T."/>
            <person name="Ni P."/>
            <person name="Miao G."/>
            <person name="Wang J."/>
            <person name="Wang Q."/>
            <person name="Steinberg C.E."/>
            <person name="Wang H."/>
            <person name="Li N."/>
            <person name="Qian L."/>
            <person name="Zhang G."/>
            <person name="Li Y."/>
            <person name="Yang H."/>
            <person name="Liu X."/>
            <person name="Wang J."/>
            <person name="Yin Y."/>
            <person name="Wang J."/>
        </authorList>
    </citation>
    <scope>NUCLEOTIDE SEQUENCE [LARGE SCALE GENOMIC DNA]</scope>
    <source>
        <strain evidence="2">05x7-T-G4-1.051#20</strain>
    </source>
</reference>
<evidence type="ECO:0000259" key="1">
    <source>
        <dbReference type="Pfam" id="PF25481"/>
    </source>
</evidence>
<name>K1RC76_MAGGI</name>
<dbReference type="PANTHER" id="PTHR18898">
    <property type="entry name" value="NUCLEOPROTEIN TPR-RELATED"/>
    <property type="match status" value="1"/>
</dbReference>
<accession>K1RC76</accession>
<organism evidence="2">
    <name type="scientific">Magallana gigas</name>
    <name type="common">Pacific oyster</name>
    <name type="synonym">Crassostrea gigas</name>
    <dbReference type="NCBI Taxonomy" id="29159"/>
    <lineage>
        <taxon>Eukaryota</taxon>
        <taxon>Metazoa</taxon>
        <taxon>Spiralia</taxon>
        <taxon>Lophotrochozoa</taxon>
        <taxon>Mollusca</taxon>
        <taxon>Bivalvia</taxon>
        <taxon>Autobranchia</taxon>
        <taxon>Pteriomorphia</taxon>
        <taxon>Ostreida</taxon>
        <taxon>Ostreoidea</taxon>
        <taxon>Ostreidae</taxon>
        <taxon>Magallana</taxon>
    </lineage>
</organism>
<dbReference type="InterPro" id="IPR057577">
    <property type="entry name" value="Nucleoprot-TPR/MLP1_dom"/>
</dbReference>
<dbReference type="AlphaFoldDB" id="K1RC76"/>
<feature type="domain" description="Nucleoprotein TPR/MPL1" evidence="1">
    <location>
        <begin position="68"/>
        <end position="146"/>
    </location>
</feature>
<dbReference type="GO" id="GO:0017056">
    <property type="term" value="F:structural constituent of nuclear pore"/>
    <property type="evidence" value="ECO:0007669"/>
    <property type="project" value="TreeGrafter"/>
</dbReference>
<dbReference type="InParanoid" id="K1RC76"/>
<gene>
    <name evidence="2" type="ORF">CGI_10005129</name>
</gene>
<dbReference type="HOGENOM" id="CLU_1108009_0_0_1"/>
<protein>
    <submittedName>
        <fullName evidence="2">Nucleoprotein TPR</fullName>
    </submittedName>
</protein>
<dbReference type="Pfam" id="PF25481">
    <property type="entry name" value="Nucleoprot-TPR"/>
    <property type="match status" value="1"/>
</dbReference>
<evidence type="ECO:0000313" key="2">
    <source>
        <dbReference type="EMBL" id="EKC31696.1"/>
    </source>
</evidence>
<proteinExistence type="predicted"/>
<sequence length="251" mass="29140">MDSEQRQLDVESQLAEIQNKVERLTEENAQLKKDSAETEEWNGLSDKLAHANREKCEAQAQVAEFQSQIVTSQFTQKRLTEEKEALQRQIDLLNKDLSDKTQQLFNVRKEQSSRNLDLQSRLEEQTDENEHLQNTLEALRKTNAEQVKKIDQYIEKLHEAHNNQVQADEQFRQELEANQKLSDLYKGQATDLEEKCKELMRAVEELRGLLKEASSSYTELRSQHQSDVERLNVELVDRGKGLIIVECSVCV</sequence>
<dbReference type="GO" id="GO:0005643">
    <property type="term" value="C:nuclear pore"/>
    <property type="evidence" value="ECO:0007669"/>
    <property type="project" value="TreeGrafter"/>
</dbReference>
<dbReference type="GO" id="GO:1901673">
    <property type="term" value="P:regulation of mitotic spindle assembly"/>
    <property type="evidence" value="ECO:0007669"/>
    <property type="project" value="TreeGrafter"/>
</dbReference>
<dbReference type="PANTHER" id="PTHR18898:SF2">
    <property type="entry name" value="NUCLEOPROTEIN TPR"/>
    <property type="match status" value="1"/>
</dbReference>
<dbReference type="GO" id="GO:0006406">
    <property type="term" value="P:mRNA export from nucleus"/>
    <property type="evidence" value="ECO:0007669"/>
    <property type="project" value="TreeGrafter"/>
</dbReference>
<dbReference type="EMBL" id="JH816947">
    <property type="protein sequence ID" value="EKC31696.1"/>
    <property type="molecule type" value="Genomic_DNA"/>
</dbReference>